<dbReference type="Pfam" id="PF01217">
    <property type="entry name" value="Clat_adaptor_s"/>
    <property type="match status" value="1"/>
</dbReference>
<dbReference type="Proteomes" id="UP001195483">
    <property type="component" value="Unassembled WGS sequence"/>
</dbReference>
<dbReference type="AlphaFoldDB" id="A0AAE0VQS5"/>
<evidence type="ECO:0000256" key="11">
    <source>
        <dbReference type="ARBA" id="ARBA00045555"/>
    </source>
</evidence>
<keyword evidence="10 12" id="KW-0968">Cytoplasmic vesicle</keyword>
<dbReference type="GO" id="GO:0000139">
    <property type="term" value="C:Golgi membrane"/>
    <property type="evidence" value="ECO:0007669"/>
    <property type="project" value="UniProtKB-SubCell"/>
</dbReference>
<evidence type="ECO:0000256" key="1">
    <source>
        <dbReference type="ARBA" id="ARBA00004255"/>
    </source>
</evidence>
<evidence type="ECO:0000313" key="14">
    <source>
        <dbReference type="EMBL" id="KAK3585782.1"/>
    </source>
</evidence>
<comment type="function">
    <text evidence="11">The coatomer is a cytosolic protein complex that binds to dilysine motifs and reversibly associates with Golgi non-clathrin-coated vesicles, which further mediate biosynthetic protein transport from the ER, via the Golgi up to the trans Golgi network. Coatomer complex is required for budding from Golgi membranes, and is essential for the retrograde Golgi-to-ER transport of dilysine-tagged proteins. The zeta subunit may be involved in regulating the coat assembly and, hence, the rate of biosynthetic protein transport due to its association-dissociation properties with the coatomer complex.</text>
</comment>
<dbReference type="GO" id="GO:0006891">
    <property type="term" value="P:intra-Golgi vesicle-mediated transport"/>
    <property type="evidence" value="ECO:0007669"/>
    <property type="project" value="TreeGrafter"/>
</dbReference>
<evidence type="ECO:0000259" key="13">
    <source>
        <dbReference type="Pfam" id="PF01217"/>
    </source>
</evidence>
<dbReference type="InterPro" id="IPR039652">
    <property type="entry name" value="Coatomer_zeta"/>
</dbReference>
<dbReference type="PANTHER" id="PTHR11043:SF0">
    <property type="entry name" value="COATOMER SUBUNIT ZETA"/>
    <property type="match status" value="1"/>
</dbReference>
<keyword evidence="9 12" id="KW-0472">Membrane</keyword>
<keyword evidence="5 12" id="KW-0963">Cytoplasm</keyword>
<evidence type="ECO:0000256" key="4">
    <source>
        <dbReference type="ARBA" id="ARBA00022448"/>
    </source>
</evidence>
<dbReference type="Gene3D" id="3.30.450.60">
    <property type="match status" value="1"/>
</dbReference>
<accession>A0AAE0VQS5</accession>
<evidence type="ECO:0000256" key="6">
    <source>
        <dbReference type="ARBA" id="ARBA00022892"/>
    </source>
</evidence>
<evidence type="ECO:0000256" key="5">
    <source>
        <dbReference type="ARBA" id="ARBA00022490"/>
    </source>
</evidence>
<evidence type="ECO:0000256" key="12">
    <source>
        <dbReference type="RuleBase" id="RU366053"/>
    </source>
</evidence>
<keyword evidence="8 12" id="KW-0333">Golgi apparatus</keyword>
<evidence type="ECO:0000256" key="7">
    <source>
        <dbReference type="ARBA" id="ARBA00022927"/>
    </source>
</evidence>
<dbReference type="InterPro" id="IPR011012">
    <property type="entry name" value="Longin-like_dom_sf"/>
</dbReference>
<name>A0AAE0VQS5_9BIVA</name>
<dbReference type="InterPro" id="IPR022775">
    <property type="entry name" value="AP_mu_sigma_su"/>
</dbReference>
<dbReference type="PANTHER" id="PTHR11043">
    <property type="entry name" value="ZETA-COAT PROTEIN"/>
    <property type="match status" value="1"/>
</dbReference>
<dbReference type="EMBL" id="JAEAOA010000663">
    <property type="protein sequence ID" value="KAK3585782.1"/>
    <property type="molecule type" value="Genomic_DNA"/>
</dbReference>
<comment type="subcellular location">
    <subcellularLocation>
        <location evidence="12">Cytoplasm</location>
    </subcellularLocation>
    <subcellularLocation>
        <location evidence="1 12">Golgi apparatus membrane</location>
        <topology evidence="1 12">Peripheral membrane protein</topology>
        <orientation evidence="1 12">Cytoplasmic side</orientation>
    </subcellularLocation>
    <subcellularLocation>
        <location evidence="12">Cytoplasmic vesicle</location>
        <location evidence="12">COPI-coated vesicle membrane</location>
        <topology evidence="12">Peripheral membrane protein</topology>
        <orientation evidence="12">Cytoplasmic side</orientation>
    </subcellularLocation>
</comment>
<keyword evidence="4 12" id="KW-0813">Transport</keyword>
<proteinExistence type="inferred from homology"/>
<keyword evidence="6 12" id="KW-0931">ER-Golgi transport</keyword>
<dbReference type="GO" id="GO:0006890">
    <property type="term" value="P:retrograde vesicle-mediated transport, Golgi to endoplasmic reticulum"/>
    <property type="evidence" value="ECO:0007669"/>
    <property type="project" value="UniProtKB-UniRule"/>
</dbReference>
<evidence type="ECO:0000256" key="10">
    <source>
        <dbReference type="ARBA" id="ARBA00023329"/>
    </source>
</evidence>
<evidence type="ECO:0000256" key="9">
    <source>
        <dbReference type="ARBA" id="ARBA00023136"/>
    </source>
</evidence>
<sequence length="184" mass="20677">MDSGNLEPSLYTIKAIAILDNDGNRLLAKYYDDTFPTAKEQKQFEKNLFSKTQRANAEIIMFEGLTCVYKSNVDLFFYVVGSSLENELILASVLNALYETTNQILRRNVEKRVLLENMDTVFLAVDEICDGGIILDSDASSIVSKVAVRSDDIPLGEQTVAQQLTKKLEVLQSAKEQIKWSLLK</sequence>
<reference evidence="14" key="2">
    <citation type="journal article" date="2021" name="Genome Biol. Evol.">
        <title>Developing a high-quality reference genome for a parasitic bivalve with doubly uniparental inheritance (Bivalvia: Unionida).</title>
        <authorList>
            <person name="Smith C.H."/>
        </authorList>
    </citation>
    <scope>NUCLEOTIDE SEQUENCE</scope>
    <source>
        <strain evidence="14">CHS0354</strain>
        <tissue evidence="14">Mantle</tissue>
    </source>
</reference>
<organism evidence="14 15">
    <name type="scientific">Potamilus streckersoni</name>
    <dbReference type="NCBI Taxonomy" id="2493646"/>
    <lineage>
        <taxon>Eukaryota</taxon>
        <taxon>Metazoa</taxon>
        <taxon>Spiralia</taxon>
        <taxon>Lophotrochozoa</taxon>
        <taxon>Mollusca</taxon>
        <taxon>Bivalvia</taxon>
        <taxon>Autobranchia</taxon>
        <taxon>Heteroconchia</taxon>
        <taxon>Palaeoheterodonta</taxon>
        <taxon>Unionida</taxon>
        <taxon>Unionoidea</taxon>
        <taxon>Unionidae</taxon>
        <taxon>Ambleminae</taxon>
        <taxon>Lampsilini</taxon>
        <taxon>Potamilus</taxon>
    </lineage>
</organism>
<comment type="subunit">
    <text evidence="3 12">Oligomeric complex that consists of at least the alpha, beta, beta', gamma, delta, epsilon and zeta subunits.</text>
</comment>
<comment type="caution">
    <text evidence="14">The sequence shown here is derived from an EMBL/GenBank/DDBJ whole genome shotgun (WGS) entry which is preliminary data.</text>
</comment>
<dbReference type="FunFam" id="3.30.450.60:FF:000008">
    <property type="entry name" value="Coatomer subunit zeta-1 isoform 1"/>
    <property type="match status" value="1"/>
</dbReference>
<dbReference type="GO" id="GO:0006886">
    <property type="term" value="P:intracellular protein transport"/>
    <property type="evidence" value="ECO:0007669"/>
    <property type="project" value="TreeGrafter"/>
</dbReference>
<reference evidence="14" key="1">
    <citation type="journal article" date="2021" name="Genome Biol. Evol.">
        <title>A High-Quality Reference Genome for a Parasitic Bivalve with Doubly Uniparental Inheritance (Bivalvia: Unionida).</title>
        <authorList>
            <person name="Smith C.H."/>
        </authorList>
    </citation>
    <scope>NUCLEOTIDE SEQUENCE</scope>
    <source>
        <strain evidence="14">CHS0354</strain>
    </source>
</reference>
<dbReference type="CDD" id="cd14829">
    <property type="entry name" value="Zeta-COP"/>
    <property type="match status" value="1"/>
</dbReference>
<dbReference type="SUPFAM" id="SSF64356">
    <property type="entry name" value="SNARE-like"/>
    <property type="match status" value="1"/>
</dbReference>
<evidence type="ECO:0000256" key="2">
    <source>
        <dbReference type="ARBA" id="ARBA00006972"/>
    </source>
</evidence>
<dbReference type="GO" id="GO:0030126">
    <property type="term" value="C:COPI vesicle coat"/>
    <property type="evidence" value="ECO:0007669"/>
    <property type="project" value="UniProtKB-UniRule"/>
</dbReference>
<keyword evidence="7 12" id="KW-0653">Protein transport</keyword>
<evidence type="ECO:0000313" key="15">
    <source>
        <dbReference type="Proteomes" id="UP001195483"/>
    </source>
</evidence>
<protein>
    <recommendedName>
        <fullName evidence="12">Coatomer subunit zeta</fullName>
    </recommendedName>
</protein>
<gene>
    <name evidence="14" type="ORF">CHS0354_010555</name>
</gene>
<comment type="similarity">
    <text evidence="2 12">Belongs to the adaptor complexes small subunit family.</text>
</comment>
<evidence type="ECO:0000256" key="3">
    <source>
        <dbReference type="ARBA" id="ARBA00011775"/>
    </source>
</evidence>
<keyword evidence="15" id="KW-1185">Reference proteome</keyword>
<evidence type="ECO:0000256" key="8">
    <source>
        <dbReference type="ARBA" id="ARBA00023034"/>
    </source>
</evidence>
<reference evidence="14" key="3">
    <citation type="submission" date="2023-05" db="EMBL/GenBank/DDBJ databases">
        <authorList>
            <person name="Smith C.H."/>
        </authorList>
    </citation>
    <scope>NUCLEOTIDE SEQUENCE</scope>
    <source>
        <strain evidence="14">CHS0354</strain>
        <tissue evidence="14">Mantle</tissue>
    </source>
</reference>
<feature type="domain" description="AP complex mu/sigma subunit" evidence="13">
    <location>
        <begin position="12"/>
        <end position="149"/>
    </location>
</feature>